<dbReference type="EMBL" id="JASBWS010000192">
    <property type="protein sequence ID" value="KAJ9091736.1"/>
    <property type="molecule type" value="Genomic_DNA"/>
</dbReference>
<reference evidence="1" key="1">
    <citation type="submission" date="2023-04" db="EMBL/GenBank/DDBJ databases">
        <title>Draft Genome sequencing of Naganishia species isolated from polar environments using Oxford Nanopore Technology.</title>
        <authorList>
            <person name="Leo P."/>
            <person name="Venkateswaran K."/>
        </authorList>
    </citation>
    <scope>NUCLEOTIDE SEQUENCE</scope>
    <source>
        <strain evidence="1">MNA-CCFEE 5262</strain>
    </source>
</reference>
<sequence>MSMFTPSLFGASRQPQSHSEQQGEGSSSSQSQSIYQHRPFGHTQQQQHHVSRSPVIAQLNIPDQLASGSTSHQRPSSAHSSGQERDGRVTTNPSAQRVSDDNTNSNSGNARDADVVNRGQGATSTNGASSSTLGPSTSLAASAALTSLDNSYSSTPPSKKRGRPRKWAREEDRRAAEAQRRRDKNLNKNHGIPLPPRPQGTYQPPPAPPESETGQPPSKRTPYIYFDKDYGHHTPGAPGALSARDVLVNWLAADGNWSLWGTWTVVERDAVCRELKAVMEGHGMTEREVGSIKQQITFIQRGAREARKFDLEGPFREFTPSEQRKIAPLVEAGFTPHQALLKIRWPYYDKLKSAVADEPLPAPGGTPDHPLSHEQDDLGQVDIIMDLDTIHRSPSTAALANTTLGQALRSVEQWRGSQEPSEQEIADVTSRANQLLGTAPTVHVVNNPNAVQPVRRPSAPAISPFVPAIPPPAIKAMTKREAEAWELEKQQIRQKLELEREDRKEKAKISARELHLESIKAFRELLRDGLTKNEAGRMVWQEAWPAMKRQMSEEDD</sequence>
<organism evidence="1 2">
    <name type="scientific">Naganishia adeliensis</name>
    <dbReference type="NCBI Taxonomy" id="92952"/>
    <lineage>
        <taxon>Eukaryota</taxon>
        <taxon>Fungi</taxon>
        <taxon>Dikarya</taxon>
        <taxon>Basidiomycota</taxon>
        <taxon>Agaricomycotina</taxon>
        <taxon>Tremellomycetes</taxon>
        <taxon>Filobasidiales</taxon>
        <taxon>Filobasidiaceae</taxon>
        <taxon>Naganishia</taxon>
    </lineage>
</organism>
<keyword evidence="2" id="KW-1185">Reference proteome</keyword>
<protein>
    <submittedName>
        <fullName evidence="1">Uncharacterized protein</fullName>
    </submittedName>
</protein>
<accession>A0ACC2UZ33</accession>
<evidence type="ECO:0000313" key="1">
    <source>
        <dbReference type="EMBL" id="KAJ9091736.1"/>
    </source>
</evidence>
<gene>
    <name evidence="1" type="ORF">QFC20_007563</name>
</gene>
<proteinExistence type="predicted"/>
<dbReference type="Proteomes" id="UP001230649">
    <property type="component" value="Unassembled WGS sequence"/>
</dbReference>
<name>A0ACC2UZ33_9TREE</name>
<evidence type="ECO:0000313" key="2">
    <source>
        <dbReference type="Proteomes" id="UP001230649"/>
    </source>
</evidence>
<comment type="caution">
    <text evidence="1">The sequence shown here is derived from an EMBL/GenBank/DDBJ whole genome shotgun (WGS) entry which is preliminary data.</text>
</comment>